<feature type="compositionally biased region" description="Basic and acidic residues" evidence="1">
    <location>
        <begin position="14"/>
        <end position="36"/>
    </location>
</feature>
<reference evidence="2 3" key="1">
    <citation type="journal article" date="2021" name="Commun. Biol.">
        <title>The genome of Shorea leprosula (Dipterocarpaceae) highlights the ecological relevance of drought in aseasonal tropical rainforests.</title>
        <authorList>
            <person name="Ng K.K.S."/>
            <person name="Kobayashi M.J."/>
            <person name="Fawcett J.A."/>
            <person name="Hatakeyama M."/>
            <person name="Paape T."/>
            <person name="Ng C.H."/>
            <person name="Ang C.C."/>
            <person name="Tnah L.H."/>
            <person name="Lee C.T."/>
            <person name="Nishiyama T."/>
            <person name="Sese J."/>
            <person name="O'Brien M.J."/>
            <person name="Copetti D."/>
            <person name="Mohd Noor M.I."/>
            <person name="Ong R.C."/>
            <person name="Putra M."/>
            <person name="Sireger I.Z."/>
            <person name="Indrioko S."/>
            <person name="Kosugi Y."/>
            <person name="Izuno A."/>
            <person name="Isagi Y."/>
            <person name="Lee S.L."/>
            <person name="Shimizu K.K."/>
        </authorList>
    </citation>
    <scope>NUCLEOTIDE SEQUENCE [LARGE SCALE GENOMIC DNA]</scope>
    <source>
        <strain evidence="2">214</strain>
    </source>
</reference>
<accession>A0AAV5MW61</accession>
<comment type="caution">
    <text evidence="2">The sequence shown here is derived from an EMBL/GenBank/DDBJ whole genome shotgun (WGS) entry which is preliminary data.</text>
</comment>
<dbReference type="Proteomes" id="UP001054252">
    <property type="component" value="Unassembled WGS sequence"/>
</dbReference>
<feature type="region of interest" description="Disordered" evidence="1">
    <location>
        <begin position="1"/>
        <end position="36"/>
    </location>
</feature>
<name>A0AAV5MW61_9ROSI</name>
<feature type="non-terminal residue" evidence="2">
    <location>
        <position position="36"/>
    </location>
</feature>
<protein>
    <submittedName>
        <fullName evidence="2">Uncharacterized protein</fullName>
    </submittedName>
</protein>
<organism evidence="2 3">
    <name type="scientific">Rubroshorea leprosula</name>
    <dbReference type="NCBI Taxonomy" id="152421"/>
    <lineage>
        <taxon>Eukaryota</taxon>
        <taxon>Viridiplantae</taxon>
        <taxon>Streptophyta</taxon>
        <taxon>Embryophyta</taxon>
        <taxon>Tracheophyta</taxon>
        <taxon>Spermatophyta</taxon>
        <taxon>Magnoliopsida</taxon>
        <taxon>eudicotyledons</taxon>
        <taxon>Gunneridae</taxon>
        <taxon>Pentapetalae</taxon>
        <taxon>rosids</taxon>
        <taxon>malvids</taxon>
        <taxon>Malvales</taxon>
        <taxon>Dipterocarpaceae</taxon>
        <taxon>Rubroshorea</taxon>
    </lineage>
</organism>
<gene>
    <name evidence="2" type="ORF">SLEP1_g60175</name>
</gene>
<sequence length="36" mass="4229">MDTNNSRPNTPSREGMDSSDWKTRLHPDSRQRIVDK</sequence>
<proteinExistence type="predicted"/>
<evidence type="ECO:0000313" key="3">
    <source>
        <dbReference type="Proteomes" id="UP001054252"/>
    </source>
</evidence>
<evidence type="ECO:0000313" key="2">
    <source>
        <dbReference type="EMBL" id="GKV53658.1"/>
    </source>
</evidence>
<dbReference type="AlphaFoldDB" id="A0AAV5MW61"/>
<keyword evidence="3" id="KW-1185">Reference proteome</keyword>
<dbReference type="EMBL" id="BPVZ01001668">
    <property type="protein sequence ID" value="GKV53658.1"/>
    <property type="molecule type" value="Genomic_DNA"/>
</dbReference>
<evidence type="ECO:0000256" key="1">
    <source>
        <dbReference type="SAM" id="MobiDB-lite"/>
    </source>
</evidence>
<feature type="compositionally biased region" description="Polar residues" evidence="1">
    <location>
        <begin position="1"/>
        <end position="12"/>
    </location>
</feature>